<name>A0AA90H4G7_9ACTN</name>
<comment type="cofactor">
    <cofactor evidence="1">
        <name>Fe(2+)</name>
        <dbReference type="ChEBI" id="CHEBI:29033"/>
    </cofactor>
</comment>
<dbReference type="Pfam" id="PF08007">
    <property type="entry name" value="JmjC_2"/>
    <property type="match status" value="1"/>
</dbReference>
<comment type="caution">
    <text evidence="6">The sequence shown here is derived from an EMBL/GenBank/DDBJ whole genome shotgun (WGS) entry which is preliminary data.</text>
</comment>
<dbReference type="GO" id="GO:0046872">
    <property type="term" value="F:metal ion binding"/>
    <property type="evidence" value="ECO:0007669"/>
    <property type="project" value="UniProtKB-KW"/>
</dbReference>
<organism evidence="6">
    <name type="scientific">Streptantibioticus silvisoli</name>
    <dbReference type="NCBI Taxonomy" id="2705255"/>
    <lineage>
        <taxon>Bacteria</taxon>
        <taxon>Bacillati</taxon>
        <taxon>Actinomycetota</taxon>
        <taxon>Actinomycetes</taxon>
        <taxon>Kitasatosporales</taxon>
        <taxon>Streptomycetaceae</taxon>
        <taxon>Streptantibioticus</taxon>
    </lineage>
</organism>
<protein>
    <submittedName>
        <fullName evidence="6">Cupin domain-containing protein</fullName>
    </submittedName>
</protein>
<dbReference type="EMBL" id="JAAGKO020000056">
    <property type="protein sequence ID" value="MDI5966640.1"/>
    <property type="molecule type" value="Genomic_DNA"/>
</dbReference>
<dbReference type="AlphaFoldDB" id="A0AA90H4G7"/>
<feature type="domain" description="JmjC" evidence="4">
    <location>
        <begin position="100"/>
        <end position="237"/>
    </location>
</feature>
<evidence type="ECO:0000256" key="2">
    <source>
        <dbReference type="ARBA" id="ARBA00022723"/>
    </source>
</evidence>
<dbReference type="Gene3D" id="2.60.120.650">
    <property type="entry name" value="Cupin"/>
    <property type="match status" value="1"/>
</dbReference>
<dbReference type="RefSeq" id="WP_271314345.1">
    <property type="nucleotide sequence ID" value="NZ_JAAGKO020000056.1"/>
</dbReference>
<evidence type="ECO:0000313" key="6">
    <source>
        <dbReference type="EMBL" id="MDI5970808.1"/>
    </source>
</evidence>
<evidence type="ECO:0000256" key="1">
    <source>
        <dbReference type="ARBA" id="ARBA00001954"/>
    </source>
</evidence>
<accession>A0AA90H4G7</accession>
<gene>
    <name evidence="5" type="ORF">POF43_028590</name>
    <name evidence="6" type="ORF">POF50_015905</name>
</gene>
<sequence length="288" mass="31747">MGTEHPLARLIDEVDLLGTYWNKKHGLFKQASPTEGLIDEAAIQSMLDTGLLRWPYFTLLKEGQQPEISAFTKARNVSGQAVKGFADPARIRKHLASGATMKMSQLEDWHLPIRSVMREIEERLPAELKAYIFYTPRDSTGMLPHRDGSHVLAVQIAGAKEWRIYNSAEQIDARSGLNVDVDSHSDSFVMEPGDVLYLPHGVPHVATARGGTSLHLTFTITEPTPLDLVESLMTLFSDAEGEWLDQGLGSALQDEAAAVNKALLGFLDRVDTGLLVETAVATMRDRTV</sequence>
<dbReference type="EMBL" id="JABXJJ020000018">
    <property type="protein sequence ID" value="MDI5970808.1"/>
    <property type="molecule type" value="Genomic_DNA"/>
</dbReference>
<evidence type="ECO:0000259" key="4">
    <source>
        <dbReference type="PROSITE" id="PS51184"/>
    </source>
</evidence>
<reference evidence="6 7" key="1">
    <citation type="submission" date="2023-05" db="EMBL/GenBank/DDBJ databases">
        <title>Streptantibioticus silvisoli sp. nov., acidotolerant actinomycetes 1 from pine litter.</title>
        <authorList>
            <person name="Swiecimska M."/>
            <person name="Golinska P."/>
            <person name="Sangal V."/>
            <person name="Wachnowicz B."/>
            <person name="Goodfellow M."/>
        </authorList>
    </citation>
    <scope>NUCLEOTIDE SEQUENCE</scope>
    <source>
        <strain evidence="6">SL13</strain>
        <strain evidence="5 7">SL54</strain>
    </source>
</reference>
<keyword evidence="3" id="KW-0408">Iron</keyword>
<evidence type="ECO:0000256" key="3">
    <source>
        <dbReference type="ARBA" id="ARBA00023004"/>
    </source>
</evidence>
<dbReference type="SUPFAM" id="SSF51197">
    <property type="entry name" value="Clavaminate synthase-like"/>
    <property type="match status" value="1"/>
</dbReference>
<keyword evidence="7" id="KW-1185">Reference proteome</keyword>
<dbReference type="InterPro" id="IPR003347">
    <property type="entry name" value="JmjC_dom"/>
</dbReference>
<dbReference type="Proteomes" id="UP001156398">
    <property type="component" value="Unassembled WGS sequence"/>
</dbReference>
<keyword evidence="2" id="KW-0479">Metal-binding</keyword>
<dbReference type="PANTHER" id="PTHR13096:SF8">
    <property type="entry name" value="RIBOSOMAL OXYGENASE 1"/>
    <property type="match status" value="1"/>
</dbReference>
<proteinExistence type="predicted"/>
<dbReference type="PANTHER" id="PTHR13096">
    <property type="entry name" value="MINA53 MYC INDUCED NUCLEAR ANTIGEN"/>
    <property type="match status" value="1"/>
</dbReference>
<dbReference type="InterPro" id="IPR039994">
    <property type="entry name" value="NO66-like"/>
</dbReference>
<evidence type="ECO:0000313" key="5">
    <source>
        <dbReference type="EMBL" id="MDI5966640.1"/>
    </source>
</evidence>
<dbReference type="PROSITE" id="PS51184">
    <property type="entry name" value="JMJC"/>
    <property type="match status" value="1"/>
</dbReference>
<evidence type="ECO:0000313" key="7">
    <source>
        <dbReference type="Proteomes" id="UP001156398"/>
    </source>
</evidence>